<dbReference type="InterPro" id="IPR004968">
    <property type="entry name" value="DNA_primase/NTPase_C"/>
</dbReference>
<keyword evidence="1" id="KW-0547">Nucleotide-binding</keyword>
<dbReference type="InterPro" id="IPR036388">
    <property type="entry name" value="WH-like_DNA-bd_sf"/>
</dbReference>
<dbReference type="SUPFAM" id="SSF52540">
    <property type="entry name" value="P-loop containing nucleoside triphosphate hydrolases"/>
    <property type="match status" value="1"/>
</dbReference>
<dbReference type="SUPFAM" id="SSF46785">
    <property type="entry name" value="Winged helix' DNA-binding domain"/>
    <property type="match status" value="1"/>
</dbReference>
<dbReference type="SMART" id="SM00885">
    <property type="entry name" value="D5_N"/>
    <property type="match status" value="1"/>
</dbReference>
<evidence type="ECO:0000313" key="6">
    <source>
        <dbReference type="EMBL" id="HDW51520.1"/>
    </source>
</evidence>
<evidence type="ECO:0000256" key="4">
    <source>
        <dbReference type="ARBA" id="ARBA00022840"/>
    </source>
</evidence>
<dbReference type="EMBL" id="DSMV01000130">
    <property type="protein sequence ID" value="HDW51520.1"/>
    <property type="molecule type" value="Genomic_DNA"/>
</dbReference>
<proteinExistence type="predicted"/>
<dbReference type="InterPro" id="IPR051620">
    <property type="entry name" value="ORF904-like_C"/>
</dbReference>
<evidence type="ECO:0000256" key="2">
    <source>
        <dbReference type="ARBA" id="ARBA00022801"/>
    </source>
</evidence>
<gene>
    <name evidence="6" type="ORF">ENQ35_02085</name>
</gene>
<keyword evidence="4" id="KW-0067">ATP-binding</keyword>
<dbReference type="InterPro" id="IPR027417">
    <property type="entry name" value="P-loop_NTPase"/>
</dbReference>
<evidence type="ECO:0000259" key="5">
    <source>
        <dbReference type="PROSITE" id="PS51206"/>
    </source>
</evidence>
<dbReference type="AlphaFoldDB" id="A0A7C1F315"/>
<name>A0A7C1F315_9THEO</name>
<keyword evidence="3" id="KW-0347">Helicase</keyword>
<dbReference type="Pfam" id="PF03288">
    <property type="entry name" value="Pox_D5"/>
    <property type="match status" value="1"/>
</dbReference>
<keyword evidence="2" id="KW-0378">Hydrolase</keyword>
<dbReference type="InterPro" id="IPR014015">
    <property type="entry name" value="Helicase_SF3_DNA-vir"/>
</dbReference>
<dbReference type="Pfam" id="PF08706">
    <property type="entry name" value="D5_N"/>
    <property type="match status" value="1"/>
</dbReference>
<reference evidence="6" key="1">
    <citation type="journal article" date="2020" name="mSystems">
        <title>Genome- and Community-Level Interaction Insights into Carbon Utilization and Element Cycling Functions of Hydrothermarchaeota in Hydrothermal Sediment.</title>
        <authorList>
            <person name="Zhou Z."/>
            <person name="Liu Y."/>
            <person name="Xu W."/>
            <person name="Pan J."/>
            <person name="Luo Z.H."/>
            <person name="Li M."/>
        </authorList>
    </citation>
    <scope>NUCLEOTIDE SEQUENCE [LARGE SCALE GENOMIC DNA]</scope>
    <source>
        <strain evidence="6">SpSt-301</strain>
    </source>
</reference>
<dbReference type="InterPro" id="IPR036390">
    <property type="entry name" value="WH_DNA-bd_sf"/>
</dbReference>
<evidence type="ECO:0000256" key="1">
    <source>
        <dbReference type="ARBA" id="ARBA00022741"/>
    </source>
</evidence>
<feature type="domain" description="SF3 helicase" evidence="5">
    <location>
        <begin position="237"/>
        <end position="399"/>
    </location>
</feature>
<dbReference type="PROSITE" id="PS51206">
    <property type="entry name" value="SF3_HELICASE_1"/>
    <property type="match status" value="1"/>
</dbReference>
<dbReference type="PANTHER" id="PTHR35372">
    <property type="entry name" value="ATP BINDING PROTEIN-RELATED"/>
    <property type="match status" value="1"/>
</dbReference>
<dbReference type="Gene3D" id="3.40.50.300">
    <property type="entry name" value="P-loop containing nucleotide triphosphate hydrolases"/>
    <property type="match status" value="1"/>
</dbReference>
<dbReference type="InterPro" id="IPR014818">
    <property type="entry name" value="Phage/plasmid_primase_P4_C"/>
</dbReference>
<dbReference type="PANTHER" id="PTHR35372:SF2">
    <property type="entry name" value="SF3 HELICASE DOMAIN-CONTAINING PROTEIN"/>
    <property type="match status" value="1"/>
</dbReference>
<dbReference type="GO" id="GO:0005524">
    <property type="term" value="F:ATP binding"/>
    <property type="evidence" value="ECO:0007669"/>
    <property type="project" value="UniProtKB-KW"/>
</dbReference>
<dbReference type="NCBIfam" id="TIGR01613">
    <property type="entry name" value="primase_Cterm"/>
    <property type="match status" value="1"/>
</dbReference>
<protein>
    <recommendedName>
        <fullName evidence="5">SF3 helicase domain-containing protein</fullName>
    </recommendedName>
</protein>
<comment type="caution">
    <text evidence="6">The sequence shown here is derived from an EMBL/GenBank/DDBJ whole genome shotgun (WGS) entry which is preliminary data.</text>
</comment>
<dbReference type="GO" id="GO:0004386">
    <property type="term" value="F:helicase activity"/>
    <property type="evidence" value="ECO:0007669"/>
    <property type="project" value="UniProtKB-KW"/>
</dbReference>
<accession>A0A7C1F315</accession>
<dbReference type="Gene3D" id="1.10.10.10">
    <property type="entry name" value="Winged helix-like DNA-binding domain superfamily/Winged helix DNA-binding domain"/>
    <property type="match status" value="1"/>
</dbReference>
<sequence>MKTAKCMPASCHWSRRSSMPWICSLRKKRETGSQAGGRQDKFWERDAMDNTDLFNHLSDEEIRELLSPAEERIRGAFTDLHNAKILAEALRETAAYTTEWGWMVWRGKLWLRDQDDALVNQLAGNVLTEHYLRRALEDMEKRKKLTQDALKAHSRSVIANAVYLARGELKAEPEAFDPERNHLLLNTPSGVVNLETGELLPHNPGLKITKITGAPYDPQADCPLFRTFLEQIFPDRDLILFVQRLLGYCIIGGNPERVFIVFWGVGANGKSTLIETVSFILGSYAAEIPSMSLTPTKYSGGGEPRPDLAMLPGVRLLTACETKQQIRLDEALIKQLTGGDRITVRHLHKPFFSFKPQFTPLLRTTFKPLARGDDQAFWDRVLLVPFERRFEKEKWDRQLGEKLKAEAPGILCWLVEGVKLYVKEGLALPTKVEAATTEYRGEADPLWRFITEAVENDPTATVPAKKLYEAYTRWCQSEGIEPVSQTKFGIFLTNIGVKKVKERRANCYVGLQVQEAYREIGEEEDFPF</sequence>
<dbReference type="GO" id="GO:0016787">
    <property type="term" value="F:hydrolase activity"/>
    <property type="evidence" value="ECO:0007669"/>
    <property type="project" value="UniProtKB-KW"/>
</dbReference>
<evidence type="ECO:0000256" key="3">
    <source>
        <dbReference type="ARBA" id="ARBA00022806"/>
    </source>
</evidence>
<organism evidence="6">
    <name type="scientific">Ammonifex degensii</name>
    <dbReference type="NCBI Taxonomy" id="42838"/>
    <lineage>
        <taxon>Bacteria</taxon>
        <taxon>Bacillati</taxon>
        <taxon>Bacillota</taxon>
        <taxon>Clostridia</taxon>
        <taxon>Thermoanaerobacterales</taxon>
        <taxon>Thermoanaerobacteraceae</taxon>
        <taxon>Ammonifex</taxon>
    </lineage>
</organism>
<dbReference type="InterPro" id="IPR006500">
    <property type="entry name" value="Helicase_put_C_phage/plasmid"/>
</dbReference>